<feature type="non-terminal residue" evidence="6">
    <location>
        <position position="1"/>
    </location>
</feature>
<dbReference type="PROSITE" id="PS01011">
    <property type="entry name" value="FOLYLPOLYGLU_SYNT_1"/>
    <property type="match status" value="1"/>
</dbReference>
<evidence type="ECO:0000256" key="4">
    <source>
        <dbReference type="ARBA" id="ARBA00022840"/>
    </source>
</evidence>
<accession>A0A843UZG0</accession>
<dbReference type="Proteomes" id="UP000652761">
    <property type="component" value="Unassembled WGS sequence"/>
</dbReference>
<keyword evidence="4" id="KW-0067">ATP-binding</keyword>
<evidence type="ECO:0000313" key="7">
    <source>
        <dbReference type="Proteomes" id="UP000652761"/>
    </source>
</evidence>
<dbReference type="GO" id="GO:0005829">
    <property type="term" value="C:cytosol"/>
    <property type="evidence" value="ECO:0007669"/>
    <property type="project" value="TreeGrafter"/>
</dbReference>
<evidence type="ECO:0000313" key="6">
    <source>
        <dbReference type="EMBL" id="MQL89048.1"/>
    </source>
</evidence>
<dbReference type="GO" id="GO:0005739">
    <property type="term" value="C:mitochondrion"/>
    <property type="evidence" value="ECO:0007669"/>
    <property type="project" value="TreeGrafter"/>
</dbReference>
<evidence type="ECO:0000256" key="1">
    <source>
        <dbReference type="ARBA" id="ARBA00008276"/>
    </source>
</evidence>
<dbReference type="PANTHER" id="PTHR11136">
    <property type="entry name" value="FOLYLPOLYGLUTAMATE SYNTHASE-RELATED"/>
    <property type="match status" value="1"/>
</dbReference>
<dbReference type="OrthoDB" id="5212574at2759"/>
<dbReference type="SUPFAM" id="SSF53623">
    <property type="entry name" value="MurD-like peptide ligases, catalytic domain"/>
    <property type="match status" value="1"/>
</dbReference>
<keyword evidence="7" id="KW-1185">Reference proteome</keyword>
<comment type="caution">
    <text evidence="6">The sequence shown here is derived from an EMBL/GenBank/DDBJ whole genome shotgun (WGS) entry which is preliminary data.</text>
</comment>
<evidence type="ECO:0000256" key="5">
    <source>
        <dbReference type="SAM" id="MobiDB-lite"/>
    </source>
</evidence>
<evidence type="ECO:0000256" key="3">
    <source>
        <dbReference type="ARBA" id="ARBA00022741"/>
    </source>
</evidence>
<dbReference type="EMBL" id="NMUH01001113">
    <property type="protein sequence ID" value="MQL89048.1"/>
    <property type="molecule type" value="Genomic_DNA"/>
</dbReference>
<proteinExistence type="inferred from homology"/>
<feature type="region of interest" description="Disordered" evidence="5">
    <location>
        <begin position="47"/>
        <end position="66"/>
    </location>
</feature>
<feature type="compositionally biased region" description="Basic and acidic residues" evidence="5">
    <location>
        <begin position="49"/>
        <end position="62"/>
    </location>
</feature>
<dbReference type="GO" id="GO:0005524">
    <property type="term" value="F:ATP binding"/>
    <property type="evidence" value="ECO:0007669"/>
    <property type="project" value="UniProtKB-KW"/>
</dbReference>
<protein>
    <recommendedName>
        <fullName evidence="8">Folylpolyglutamate synthase</fullName>
    </recommendedName>
</protein>
<dbReference type="InterPro" id="IPR018109">
    <property type="entry name" value="Folylpolyglutamate_synth_CS"/>
</dbReference>
<keyword evidence="3" id="KW-0547">Nucleotide-binding</keyword>
<sequence length="205" mass="23245">MENAMLLEITLPFRASRRKQGICGCGSKRAPGWDEQRSGVAWIHRVRGSRREQKKQETDRGRGQAGLLLQPKEMQSRGYFHGSSCEYSPASYEKAMEALSSLISRRKRGDGSNRGSKFDLMFKYMKILDLEEHIDGLNIIHIAGTKGKGSTCIFCESILRECGFRTGLFTSPHLVDLSYMNLQFSSILIMEFTISSLDYVNNFLK</sequence>
<dbReference type="GO" id="GO:0004326">
    <property type="term" value="F:tetrahydrofolylpolyglutamate synthase activity"/>
    <property type="evidence" value="ECO:0007669"/>
    <property type="project" value="InterPro"/>
</dbReference>
<evidence type="ECO:0008006" key="8">
    <source>
        <dbReference type="Google" id="ProtNLM"/>
    </source>
</evidence>
<comment type="similarity">
    <text evidence="1">Belongs to the folylpolyglutamate synthase family.</text>
</comment>
<dbReference type="InterPro" id="IPR036565">
    <property type="entry name" value="Mur-like_cat_sf"/>
</dbReference>
<reference evidence="6" key="1">
    <citation type="submission" date="2017-07" db="EMBL/GenBank/DDBJ databases">
        <title>Taro Niue Genome Assembly and Annotation.</title>
        <authorList>
            <person name="Atibalentja N."/>
            <person name="Keating K."/>
            <person name="Fields C.J."/>
        </authorList>
    </citation>
    <scope>NUCLEOTIDE SEQUENCE</scope>
    <source>
        <strain evidence="6">Niue_2</strain>
        <tissue evidence="6">Leaf</tissue>
    </source>
</reference>
<evidence type="ECO:0000256" key="2">
    <source>
        <dbReference type="ARBA" id="ARBA00022598"/>
    </source>
</evidence>
<dbReference type="Gene3D" id="3.40.1190.10">
    <property type="entry name" value="Mur-like, catalytic domain"/>
    <property type="match status" value="1"/>
</dbReference>
<keyword evidence="2" id="KW-0436">Ligase</keyword>
<gene>
    <name evidence="6" type="ORF">Taro_021626</name>
</gene>
<organism evidence="6 7">
    <name type="scientific">Colocasia esculenta</name>
    <name type="common">Wild taro</name>
    <name type="synonym">Arum esculentum</name>
    <dbReference type="NCBI Taxonomy" id="4460"/>
    <lineage>
        <taxon>Eukaryota</taxon>
        <taxon>Viridiplantae</taxon>
        <taxon>Streptophyta</taxon>
        <taxon>Embryophyta</taxon>
        <taxon>Tracheophyta</taxon>
        <taxon>Spermatophyta</taxon>
        <taxon>Magnoliopsida</taxon>
        <taxon>Liliopsida</taxon>
        <taxon>Araceae</taxon>
        <taxon>Aroideae</taxon>
        <taxon>Colocasieae</taxon>
        <taxon>Colocasia</taxon>
    </lineage>
</organism>
<dbReference type="InterPro" id="IPR001645">
    <property type="entry name" value="Folylpolyglutamate_synth"/>
</dbReference>
<name>A0A843UZG0_COLES</name>
<dbReference type="AlphaFoldDB" id="A0A843UZG0"/>
<dbReference type="PANTHER" id="PTHR11136:SF5">
    <property type="entry name" value="FOLYLPOLYGLUTAMATE SYNTHASE, MITOCHONDRIAL"/>
    <property type="match status" value="1"/>
</dbReference>